<evidence type="ECO:0000313" key="2">
    <source>
        <dbReference type="EMBL" id="GLY90672.1"/>
    </source>
</evidence>
<evidence type="ECO:0008006" key="4">
    <source>
        <dbReference type="Google" id="ProtNLM"/>
    </source>
</evidence>
<sequence>MSPLPAPVTTGPAFGSPRATAPVTTPPPDDEPGDEDAPEHSGPHKVTFAIRGNGRASVSFTAPDGHHRRMVVSPPWSRTFTVNDGQKVDVNAHGTGSGELTCTLSVDGELVKSATSSGGSSTVDCGDSLGF</sequence>
<dbReference type="EMBL" id="BSTK01000017">
    <property type="protein sequence ID" value="GLY90672.1"/>
    <property type="molecule type" value="Genomic_DNA"/>
</dbReference>
<keyword evidence="3" id="KW-1185">Reference proteome</keyword>
<feature type="compositionally biased region" description="Acidic residues" evidence="1">
    <location>
        <begin position="28"/>
        <end position="37"/>
    </location>
</feature>
<reference evidence="2" key="1">
    <citation type="submission" date="2023-03" db="EMBL/GenBank/DDBJ databases">
        <title>Actinoallomurus iriomotensis NBRC 103684.</title>
        <authorList>
            <person name="Ichikawa N."/>
            <person name="Sato H."/>
            <person name="Tonouchi N."/>
        </authorList>
    </citation>
    <scope>NUCLEOTIDE SEQUENCE</scope>
    <source>
        <strain evidence="2">NBRC 103684</strain>
    </source>
</reference>
<dbReference type="AlphaFoldDB" id="A0A9W6SEC7"/>
<protein>
    <recommendedName>
        <fullName evidence="4">MmpS family membrane protein</fullName>
    </recommendedName>
</protein>
<organism evidence="2 3">
    <name type="scientific">Actinoallomurus iriomotensis</name>
    <dbReference type="NCBI Taxonomy" id="478107"/>
    <lineage>
        <taxon>Bacteria</taxon>
        <taxon>Bacillati</taxon>
        <taxon>Actinomycetota</taxon>
        <taxon>Actinomycetes</taxon>
        <taxon>Streptosporangiales</taxon>
        <taxon>Thermomonosporaceae</taxon>
        <taxon>Actinoallomurus</taxon>
    </lineage>
</organism>
<name>A0A9W6SEC7_9ACTN</name>
<dbReference type="InterPro" id="IPR038468">
    <property type="entry name" value="MmpS_C"/>
</dbReference>
<accession>A0A9W6SEC7</accession>
<dbReference type="Gene3D" id="2.60.40.2880">
    <property type="entry name" value="MmpS1-5, C-terminal soluble domain"/>
    <property type="match status" value="1"/>
</dbReference>
<feature type="region of interest" description="Disordered" evidence="1">
    <location>
        <begin position="1"/>
        <end position="71"/>
    </location>
</feature>
<gene>
    <name evidence="2" type="ORF">Airi02_086010</name>
</gene>
<evidence type="ECO:0000256" key="1">
    <source>
        <dbReference type="SAM" id="MobiDB-lite"/>
    </source>
</evidence>
<evidence type="ECO:0000313" key="3">
    <source>
        <dbReference type="Proteomes" id="UP001165074"/>
    </source>
</evidence>
<proteinExistence type="predicted"/>
<comment type="caution">
    <text evidence="2">The sequence shown here is derived from an EMBL/GenBank/DDBJ whole genome shotgun (WGS) entry which is preliminary data.</text>
</comment>
<dbReference type="Proteomes" id="UP001165074">
    <property type="component" value="Unassembled WGS sequence"/>
</dbReference>